<reference evidence="2 3" key="1">
    <citation type="journal article" date="2016" name="Sci. Rep.">
        <title>Penicillium arizonense, a new, genome sequenced fungal species, reveals a high chemical diversity in secreted metabolites.</title>
        <authorList>
            <person name="Grijseels S."/>
            <person name="Nielsen J.C."/>
            <person name="Randelovic M."/>
            <person name="Nielsen J."/>
            <person name="Nielsen K.F."/>
            <person name="Workman M."/>
            <person name="Frisvad J.C."/>
        </authorList>
    </citation>
    <scope>NUCLEOTIDE SEQUENCE [LARGE SCALE GENOMIC DNA]</scope>
    <source>
        <strain evidence="2 3">CBS 141311</strain>
    </source>
</reference>
<gene>
    <name evidence="2" type="ORF">PENARI_c040G03803</name>
</gene>
<protein>
    <submittedName>
        <fullName evidence="2">Uncharacterized protein</fullName>
    </submittedName>
</protein>
<dbReference type="GeneID" id="34581805"/>
<keyword evidence="3" id="KW-1185">Reference proteome</keyword>
<proteinExistence type="predicted"/>
<sequence>MPPRGIGRGRGCGRGRGRGKAPAALAPPSRSPTLSKVKSVISSSDDNSETPTSSTPSTPTPSGPTSPTSLRRALTGGALYGLSPFEGIEERCQIMRRTNQY</sequence>
<feature type="compositionally biased region" description="Gly residues" evidence="1">
    <location>
        <begin position="1"/>
        <end position="10"/>
    </location>
</feature>
<evidence type="ECO:0000256" key="1">
    <source>
        <dbReference type="SAM" id="MobiDB-lite"/>
    </source>
</evidence>
<dbReference type="EMBL" id="LXJU01000040">
    <property type="protein sequence ID" value="OGE47615.1"/>
    <property type="molecule type" value="Genomic_DNA"/>
</dbReference>
<name>A0A1F5L342_PENAI</name>
<dbReference type="AlphaFoldDB" id="A0A1F5L342"/>
<organism evidence="2 3">
    <name type="scientific">Penicillium arizonense</name>
    <dbReference type="NCBI Taxonomy" id="1835702"/>
    <lineage>
        <taxon>Eukaryota</taxon>
        <taxon>Fungi</taxon>
        <taxon>Dikarya</taxon>
        <taxon>Ascomycota</taxon>
        <taxon>Pezizomycotina</taxon>
        <taxon>Eurotiomycetes</taxon>
        <taxon>Eurotiomycetidae</taxon>
        <taxon>Eurotiales</taxon>
        <taxon>Aspergillaceae</taxon>
        <taxon>Penicillium</taxon>
    </lineage>
</organism>
<dbReference type="Proteomes" id="UP000177622">
    <property type="component" value="Unassembled WGS sequence"/>
</dbReference>
<dbReference type="RefSeq" id="XP_022483073.1">
    <property type="nucleotide sequence ID" value="XM_022637071.1"/>
</dbReference>
<feature type="compositionally biased region" description="Low complexity" evidence="1">
    <location>
        <begin position="21"/>
        <end position="57"/>
    </location>
</feature>
<feature type="region of interest" description="Disordered" evidence="1">
    <location>
        <begin position="1"/>
        <end position="73"/>
    </location>
</feature>
<evidence type="ECO:0000313" key="2">
    <source>
        <dbReference type="EMBL" id="OGE47615.1"/>
    </source>
</evidence>
<accession>A0A1F5L342</accession>
<evidence type="ECO:0000313" key="3">
    <source>
        <dbReference type="Proteomes" id="UP000177622"/>
    </source>
</evidence>
<comment type="caution">
    <text evidence="2">The sequence shown here is derived from an EMBL/GenBank/DDBJ whole genome shotgun (WGS) entry which is preliminary data.</text>
</comment>